<evidence type="ECO:0000313" key="3">
    <source>
        <dbReference type="Proteomes" id="UP000579250"/>
    </source>
</evidence>
<dbReference type="Proteomes" id="UP000579250">
    <property type="component" value="Unassembled WGS sequence"/>
</dbReference>
<dbReference type="RefSeq" id="WP_067629161.1">
    <property type="nucleotide sequence ID" value="NZ_JAAXPI010000002.1"/>
</dbReference>
<evidence type="ECO:0000313" key="2">
    <source>
        <dbReference type="EMBL" id="NKZ02665.1"/>
    </source>
</evidence>
<keyword evidence="3" id="KW-1185">Reference proteome</keyword>
<dbReference type="InterPro" id="IPR006668">
    <property type="entry name" value="Mg_transptr_MgtE_intracell_dom"/>
</dbReference>
<comment type="caution">
    <text evidence="2">The sequence shown here is derived from an EMBL/GenBank/DDBJ whole genome shotgun (WGS) entry which is preliminary data.</text>
</comment>
<name>A0A846YVF7_9ACTN</name>
<evidence type="ECO:0000259" key="1">
    <source>
        <dbReference type="Pfam" id="PF03448"/>
    </source>
</evidence>
<gene>
    <name evidence="2" type="ORF">HGB48_02670</name>
</gene>
<dbReference type="SUPFAM" id="SSF158791">
    <property type="entry name" value="MgtE N-terminal domain-like"/>
    <property type="match status" value="1"/>
</dbReference>
<feature type="domain" description="Magnesium transporter MgtE intracellular" evidence="1">
    <location>
        <begin position="17"/>
        <end position="82"/>
    </location>
</feature>
<dbReference type="AlphaFoldDB" id="A0A846YVF7"/>
<sequence length="100" mass="11164">MFVNYRSEDAAQAAESIAQHFFKRLKTSDCVEVLGRMSARRAAAVLELIDLPKAVQILRSMPVRSRRRLLDELSPGLRYRLEAEIRVPASSEPPGGPAND</sequence>
<dbReference type="EMBL" id="JAAXPI010000002">
    <property type="protein sequence ID" value="NKZ02665.1"/>
    <property type="molecule type" value="Genomic_DNA"/>
</dbReference>
<dbReference type="Pfam" id="PF03448">
    <property type="entry name" value="MgtE_N"/>
    <property type="match status" value="1"/>
</dbReference>
<accession>A0A846YVF7</accession>
<organism evidence="2 3">
    <name type="scientific">Actinomadura latina</name>
    <dbReference type="NCBI Taxonomy" id="163603"/>
    <lineage>
        <taxon>Bacteria</taxon>
        <taxon>Bacillati</taxon>
        <taxon>Actinomycetota</taxon>
        <taxon>Actinomycetes</taxon>
        <taxon>Streptosporangiales</taxon>
        <taxon>Thermomonosporaceae</taxon>
        <taxon>Actinomadura</taxon>
    </lineage>
</organism>
<protein>
    <recommendedName>
        <fullName evidence="1">Magnesium transporter MgtE intracellular domain-containing protein</fullName>
    </recommendedName>
</protein>
<reference evidence="2 3" key="1">
    <citation type="submission" date="2020-04" db="EMBL/GenBank/DDBJ databases">
        <title>MicrobeNet Type strains.</title>
        <authorList>
            <person name="Nicholson A.C."/>
        </authorList>
    </citation>
    <scope>NUCLEOTIDE SEQUENCE [LARGE SCALE GENOMIC DNA]</scope>
    <source>
        <strain evidence="2 3">ATCC BAA-277</strain>
    </source>
</reference>
<proteinExistence type="predicted"/>